<reference evidence="3" key="1">
    <citation type="submission" date="2023-04" db="EMBL/GenBank/DDBJ databases">
        <title>Ambrosiozyma monospora NBRC 1965.</title>
        <authorList>
            <person name="Ichikawa N."/>
            <person name="Sato H."/>
            <person name="Tonouchi N."/>
        </authorList>
    </citation>
    <scope>NUCLEOTIDE SEQUENCE</scope>
    <source>
        <strain evidence="3">NBRC 1965</strain>
    </source>
</reference>
<dbReference type="InterPro" id="IPR027357">
    <property type="entry name" value="DOCKER_dom"/>
</dbReference>
<keyword evidence="4" id="KW-1185">Reference proteome</keyword>
<dbReference type="CDD" id="cd11684">
    <property type="entry name" value="DHR2_DOCK"/>
    <property type="match status" value="1"/>
</dbReference>
<dbReference type="PROSITE" id="PS51651">
    <property type="entry name" value="DOCKER"/>
    <property type="match status" value="1"/>
</dbReference>
<organism evidence="3 4">
    <name type="scientific">Ambrosiozyma monospora</name>
    <name type="common">Yeast</name>
    <name type="synonym">Endomycopsis monosporus</name>
    <dbReference type="NCBI Taxonomy" id="43982"/>
    <lineage>
        <taxon>Eukaryota</taxon>
        <taxon>Fungi</taxon>
        <taxon>Dikarya</taxon>
        <taxon>Ascomycota</taxon>
        <taxon>Saccharomycotina</taxon>
        <taxon>Pichiomycetes</taxon>
        <taxon>Pichiales</taxon>
        <taxon>Pichiaceae</taxon>
        <taxon>Ambrosiozyma</taxon>
    </lineage>
</organism>
<sequence>MFWSVIVSEWVQWRSLYELERVAISALYEIFFNKYTYSPETEEINTLIANLERLANVLDLEDEAHDPILKFIGTIFDFLTTAAEMKGFPESAEFDNDRVFYKLQVTSYLLNVDKPELMHSLINSMYESYIDKHDYTQAALALELLANTYSWDPNSYLPPCRAPRMPAQSEFKRKEYLYIQMARNFSRGNKVEQAIACYQILLDAYDRYSFDLDGLSHCHVEMSKCFRSLRNSGGGLEFDCSYFVVMFIGLGFPSSLRGKSFVYEGLPFEHISAIGDRLCRLHPGSRIVGSEADADTLLARSKTPVGKYLFVKSVSPLKPTTMMGNGNAGPAGASVPVMGRNVAFGRDYDVDDDEFGGLLQLSFIARQYKANKNLNTFTSRRRKPGASSRSSTSAANVANLWTEEVTYETEFTFPTLMNRSEIKSVQC</sequence>
<dbReference type="GO" id="GO:0005886">
    <property type="term" value="C:plasma membrane"/>
    <property type="evidence" value="ECO:0007669"/>
    <property type="project" value="TreeGrafter"/>
</dbReference>
<evidence type="ECO:0000256" key="1">
    <source>
        <dbReference type="PROSITE-ProRule" id="PRU00984"/>
    </source>
</evidence>
<dbReference type="GO" id="GO:0005085">
    <property type="term" value="F:guanyl-nucleotide exchange factor activity"/>
    <property type="evidence" value="ECO:0007669"/>
    <property type="project" value="InterPro"/>
</dbReference>
<evidence type="ECO:0000313" key="4">
    <source>
        <dbReference type="Proteomes" id="UP001165063"/>
    </source>
</evidence>
<dbReference type="InterPro" id="IPR026791">
    <property type="entry name" value="DOCK"/>
</dbReference>
<comment type="similarity">
    <text evidence="1">Belongs to the DOCK family.</text>
</comment>
<accession>A0A9W6Z420</accession>
<evidence type="ECO:0000313" key="3">
    <source>
        <dbReference type="EMBL" id="GMG55805.1"/>
    </source>
</evidence>
<dbReference type="OrthoDB" id="18896at2759"/>
<dbReference type="Gene3D" id="1.25.40.410">
    <property type="match status" value="1"/>
</dbReference>
<protein>
    <submittedName>
        <fullName evidence="3">Unnamed protein product</fullName>
    </submittedName>
</protein>
<dbReference type="PANTHER" id="PTHR45653">
    <property type="entry name" value="DEDICATOR OF CYTOKINESIS"/>
    <property type="match status" value="1"/>
</dbReference>
<comment type="caution">
    <text evidence="3">The sequence shown here is derived from an EMBL/GenBank/DDBJ whole genome shotgun (WGS) entry which is preliminary data.</text>
</comment>
<name>A0A9W6Z420_AMBMO</name>
<evidence type="ECO:0000259" key="2">
    <source>
        <dbReference type="PROSITE" id="PS51651"/>
    </source>
</evidence>
<dbReference type="EMBL" id="BSXU01006203">
    <property type="protein sequence ID" value="GMG55805.1"/>
    <property type="molecule type" value="Genomic_DNA"/>
</dbReference>
<proteinExistence type="inferred from homology"/>
<gene>
    <name evidence="3" type="ORF">Amon01_000787700</name>
</gene>
<dbReference type="GO" id="GO:0007264">
    <property type="term" value="P:small GTPase-mediated signal transduction"/>
    <property type="evidence" value="ECO:0007669"/>
    <property type="project" value="InterPro"/>
</dbReference>
<dbReference type="Proteomes" id="UP001165063">
    <property type="component" value="Unassembled WGS sequence"/>
</dbReference>
<feature type="domain" description="DOCKER" evidence="2">
    <location>
        <begin position="109"/>
        <end position="427"/>
    </location>
</feature>
<dbReference type="InterPro" id="IPR043161">
    <property type="entry name" value="DOCK_C_lobe_A"/>
</dbReference>
<dbReference type="AlphaFoldDB" id="A0A9W6Z420"/>
<dbReference type="GO" id="GO:0005737">
    <property type="term" value="C:cytoplasm"/>
    <property type="evidence" value="ECO:0007669"/>
    <property type="project" value="TreeGrafter"/>
</dbReference>
<dbReference type="PANTHER" id="PTHR45653:SF10">
    <property type="entry name" value="MYOBLAST CITY, ISOFORM B"/>
    <property type="match status" value="1"/>
</dbReference>
<dbReference type="GO" id="GO:0031267">
    <property type="term" value="F:small GTPase binding"/>
    <property type="evidence" value="ECO:0007669"/>
    <property type="project" value="TreeGrafter"/>
</dbReference>